<dbReference type="InterPro" id="IPR005673">
    <property type="entry name" value="ABC_phos-bd_PstS"/>
</dbReference>
<dbReference type="Gene3D" id="3.40.190.10">
    <property type="entry name" value="Periplasmic binding protein-like II"/>
    <property type="match status" value="2"/>
</dbReference>
<dbReference type="SUPFAM" id="SSF53850">
    <property type="entry name" value="Periplasmic binding protein-like II"/>
    <property type="match status" value="1"/>
</dbReference>
<dbReference type="CDD" id="cd13565">
    <property type="entry name" value="PBP2_PstS"/>
    <property type="match status" value="1"/>
</dbReference>
<dbReference type="Proteomes" id="UP001500908">
    <property type="component" value="Unassembled WGS sequence"/>
</dbReference>
<proteinExistence type="inferred from homology"/>
<keyword evidence="2" id="KW-0813">Transport</keyword>
<sequence length="311" mass="33020">MQVWMAGYMTVCSDTQVFYDVIGSGGGRSKFLDGAVEFAGSDAPLEGTEQQWAQERCNGAPAIHLPSYVVPIAVIFRLRGVDSVNLSPHTLAHVFAGEISHWDDPAITADNPDLDLPHQRITPVNRSDESGTTENFTTYLSQAAGQAWPHEPSGQWPVQPVEAAQGNSGIAEAVEGGEGTIGYVEASHVGELSTARIGVGETFVEVSAESAAKILNSSPEREGGSEYDHAVNVDYRTDDPDIYPIVLISYEIACLSYEKPVDARGVKAFLSYILSAEGQQAAAEEAGSAPLSAEILAKLAPAVRAIDSNGE</sequence>
<accession>A0ABP7FK95</accession>
<gene>
    <name evidence="5" type="primary">pstS_2</name>
    <name evidence="5" type="ORF">GCM10022402_20760</name>
</gene>
<dbReference type="PIRSF" id="PIRSF002756">
    <property type="entry name" value="PstS"/>
    <property type="match status" value="1"/>
</dbReference>
<dbReference type="InterPro" id="IPR024370">
    <property type="entry name" value="PBP_domain"/>
</dbReference>
<dbReference type="EMBL" id="BAABDD010000007">
    <property type="protein sequence ID" value="GAA3740797.1"/>
    <property type="molecule type" value="Genomic_DNA"/>
</dbReference>
<comment type="similarity">
    <text evidence="1">Belongs to the PstS family.</text>
</comment>
<evidence type="ECO:0000256" key="2">
    <source>
        <dbReference type="ARBA" id="ARBA00022448"/>
    </source>
</evidence>
<evidence type="ECO:0000313" key="6">
    <source>
        <dbReference type="Proteomes" id="UP001500908"/>
    </source>
</evidence>
<dbReference type="InterPro" id="IPR050962">
    <property type="entry name" value="Phosphate-bind_PstS"/>
</dbReference>
<keyword evidence="3" id="KW-0592">Phosphate transport</keyword>
<evidence type="ECO:0000256" key="3">
    <source>
        <dbReference type="ARBA" id="ARBA00022592"/>
    </source>
</evidence>
<keyword evidence="6" id="KW-1185">Reference proteome</keyword>
<name>A0ABP7FK95_9ACTN</name>
<evidence type="ECO:0000256" key="1">
    <source>
        <dbReference type="ARBA" id="ARBA00008725"/>
    </source>
</evidence>
<protein>
    <submittedName>
        <fullName evidence="5">Phosphate ABC transporter substrate-binding protein PstS</fullName>
    </submittedName>
</protein>
<reference evidence="6" key="1">
    <citation type="journal article" date="2019" name="Int. J. Syst. Evol. Microbiol.">
        <title>The Global Catalogue of Microorganisms (GCM) 10K type strain sequencing project: providing services to taxonomists for standard genome sequencing and annotation.</title>
        <authorList>
            <consortium name="The Broad Institute Genomics Platform"/>
            <consortium name="The Broad Institute Genome Sequencing Center for Infectious Disease"/>
            <person name="Wu L."/>
            <person name="Ma J."/>
        </authorList>
    </citation>
    <scope>NUCLEOTIDE SEQUENCE [LARGE SCALE GENOMIC DNA]</scope>
    <source>
        <strain evidence="6">JCM 17137</strain>
    </source>
</reference>
<evidence type="ECO:0000259" key="4">
    <source>
        <dbReference type="Pfam" id="PF12849"/>
    </source>
</evidence>
<feature type="domain" description="PBP" evidence="4">
    <location>
        <begin position="2"/>
        <end position="277"/>
    </location>
</feature>
<evidence type="ECO:0000313" key="5">
    <source>
        <dbReference type="EMBL" id="GAA3740797.1"/>
    </source>
</evidence>
<comment type="caution">
    <text evidence="5">The sequence shown here is derived from an EMBL/GenBank/DDBJ whole genome shotgun (WGS) entry which is preliminary data.</text>
</comment>
<dbReference type="PANTHER" id="PTHR42996:SF1">
    <property type="entry name" value="PHOSPHATE-BINDING PROTEIN PSTS"/>
    <property type="match status" value="1"/>
</dbReference>
<dbReference type="Pfam" id="PF12849">
    <property type="entry name" value="PBP_like_2"/>
    <property type="match status" value="1"/>
</dbReference>
<organism evidence="5 6">
    <name type="scientific">Salinactinospora qingdaonensis</name>
    <dbReference type="NCBI Taxonomy" id="702744"/>
    <lineage>
        <taxon>Bacteria</taxon>
        <taxon>Bacillati</taxon>
        <taxon>Actinomycetota</taxon>
        <taxon>Actinomycetes</taxon>
        <taxon>Streptosporangiales</taxon>
        <taxon>Nocardiopsidaceae</taxon>
        <taxon>Salinactinospora</taxon>
    </lineage>
</organism>
<dbReference type="PANTHER" id="PTHR42996">
    <property type="entry name" value="PHOSPHATE-BINDING PROTEIN PSTS"/>
    <property type="match status" value="1"/>
</dbReference>